<evidence type="ECO:0000259" key="3">
    <source>
        <dbReference type="SMART" id="SM01287"/>
    </source>
</evidence>
<accession>A0A433QPN8</accession>
<dbReference type="GO" id="GO:0042393">
    <property type="term" value="F:histone binding"/>
    <property type="evidence" value="ECO:0007669"/>
    <property type="project" value="TreeGrafter"/>
</dbReference>
<feature type="compositionally biased region" description="Acidic residues" evidence="2">
    <location>
        <begin position="367"/>
        <end position="408"/>
    </location>
</feature>
<evidence type="ECO:0000256" key="1">
    <source>
        <dbReference type="ARBA" id="ARBA00006159"/>
    </source>
</evidence>
<feature type="region of interest" description="Disordered" evidence="2">
    <location>
        <begin position="278"/>
        <end position="298"/>
    </location>
</feature>
<dbReference type="InterPro" id="IPR013719">
    <property type="entry name" value="RTT106/SPT16-like_middle_dom"/>
</dbReference>
<feature type="compositionally biased region" description="Gly residues" evidence="2">
    <location>
        <begin position="351"/>
        <end position="360"/>
    </location>
</feature>
<organism evidence="4 5">
    <name type="scientific">Jimgerdemannia flammicorona</name>
    <dbReference type="NCBI Taxonomy" id="994334"/>
    <lineage>
        <taxon>Eukaryota</taxon>
        <taxon>Fungi</taxon>
        <taxon>Fungi incertae sedis</taxon>
        <taxon>Mucoromycota</taxon>
        <taxon>Mucoromycotina</taxon>
        <taxon>Endogonomycetes</taxon>
        <taxon>Endogonales</taxon>
        <taxon>Endogonaceae</taxon>
        <taxon>Jimgerdemannia</taxon>
    </lineage>
</organism>
<dbReference type="SMART" id="SM01287">
    <property type="entry name" value="Rtt106"/>
    <property type="match status" value="1"/>
</dbReference>
<dbReference type="AlphaFoldDB" id="A0A433QPN8"/>
<evidence type="ECO:0000256" key="2">
    <source>
        <dbReference type="SAM" id="MobiDB-lite"/>
    </source>
</evidence>
<dbReference type="Proteomes" id="UP000274822">
    <property type="component" value="Unassembled WGS sequence"/>
</dbReference>
<feature type="region of interest" description="Disordered" evidence="2">
    <location>
        <begin position="330"/>
        <end position="437"/>
    </location>
</feature>
<feature type="compositionally biased region" description="Basic and acidic residues" evidence="2">
    <location>
        <begin position="409"/>
        <end position="422"/>
    </location>
</feature>
<dbReference type="Pfam" id="PF08512">
    <property type="entry name" value="Rttp106-like_middle"/>
    <property type="match status" value="1"/>
</dbReference>
<dbReference type="InterPro" id="IPR011993">
    <property type="entry name" value="PH-like_dom_sf"/>
</dbReference>
<name>A0A433QPN8_9FUNG</name>
<comment type="caution">
    <text evidence="4">The sequence shown here is derived from an EMBL/GenBank/DDBJ whole genome shotgun (WGS) entry which is preliminary data.</text>
</comment>
<proteinExistence type="inferred from homology"/>
<dbReference type="Gene3D" id="2.30.29.120">
    <property type="match status" value="1"/>
</dbReference>
<gene>
    <name evidence="4" type="ORF">BC938DRAFT_477173</name>
</gene>
<feature type="domain" description="Histone chaperone RTT106/FACT complex subunit SPT16-like middle" evidence="3">
    <location>
        <begin position="213"/>
        <end position="333"/>
    </location>
</feature>
<dbReference type="InterPro" id="IPR050454">
    <property type="entry name" value="RTT106/SSRP1_HistChap/FACT"/>
</dbReference>
<dbReference type="Gene3D" id="2.30.29.30">
    <property type="entry name" value="Pleckstrin-homology domain (PH domain)/Phosphotyrosine-binding domain (PTB)"/>
    <property type="match status" value="1"/>
</dbReference>
<dbReference type="EMBL" id="RBNJ01002649">
    <property type="protein sequence ID" value="RUS31751.1"/>
    <property type="molecule type" value="Genomic_DNA"/>
</dbReference>
<evidence type="ECO:0000313" key="4">
    <source>
        <dbReference type="EMBL" id="RUS31751.1"/>
    </source>
</evidence>
<reference evidence="4 5" key="1">
    <citation type="journal article" date="2018" name="New Phytol.">
        <title>Phylogenomics of Endogonaceae and evolution of mycorrhizas within Mucoromycota.</title>
        <authorList>
            <person name="Chang Y."/>
            <person name="Desiro A."/>
            <person name="Na H."/>
            <person name="Sandor L."/>
            <person name="Lipzen A."/>
            <person name="Clum A."/>
            <person name="Barry K."/>
            <person name="Grigoriev I.V."/>
            <person name="Martin F.M."/>
            <person name="Stajich J.E."/>
            <person name="Smith M.E."/>
            <person name="Bonito G."/>
            <person name="Spatafora J.W."/>
        </authorList>
    </citation>
    <scope>NUCLEOTIDE SEQUENCE [LARGE SCALE GENOMIC DNA]</scope>
    <source>
        <strain evidence="4 5">AD002</strain>
    </source>
</reference>
<feature type="compositionally biased region" description="Acidic residues" evidence="2">
    <location>
        <begin position="424"/>
        <end position="437"/>
    </location>
</feature>
<dbReference type="PANTHER" id="PTHR45849:SF3">
    <property type="entry name" value="HISTONE CHAPERONE RTT106"/>
    <property type="match status" value="1"/>
</dbReference>
<dbReference type="GO" id="GO:0031491">
    <property type="term" value="F:nucleosome binding"/>
    <property type="evidence" value="ECO:0007669"/>
    <property type="project" value="TreeGrafter"/>
</dbReference>
<feature type="compositionally biased region" description="Basic and acidic residues" evidence="2">
    <location>
        <begin position="339"/>
        <end position="349"/>
    </location>
</feature>
<protein>
    <recommendedName>
        <fullName evidence="3">Histone chaperone RTT106/FACT complex subunit SPT16-like middle domain-containing protein</fullName>
    </recommendedName>
</protein>
<sequence>MSSNSLDLIDDVQLRQSILSLLSSNPETAPVINQLIDHFTSKLRLSSEPANPVLAKKRKLDPPNGNLTGSEPPIVTIQDVSVQSPVRKKLNLVFSATYLTLVSPKGPTVEHRLRIADLAHALCVSTPEKTAKSWTIALFPADAAAESIIFGFADKEGTKIVRPDNPSPQVHDATALCALLTTLLNLPLIRPAPLVFTSSTKPATSGDRKGEPSHHVTAYLKAKDGGLFPLPTGLLFGFRKPVLFIPLSDVASATFHGVTSRTFNMTVRLKDGRVALGGGGIASSTTPSAGAHRKQEDEAGEAGMDYEFSMIGQADFGAIDDYMKRAQVVDESLSSQNKAVEKPPKEKKSGKGGANEGPGTAGFLSTEYEEDEEDGDFQPDDDDDVAEEFDSNADEDDDDDDDDDDEEENGRGKGRGKEKGNDGDGGEGEDDEDELMN</sequence>
<dbReference type="SUPFAM" id="SSF50729">
    <property type="entry name" value="PH domain-like"/>
    <property type="match status" value="1"/>
</dbReference>
<evidence type="ECO:0000313" key="5">
    <source>
        <dbReference type="Proteomes" id="UP000274822"/>
    </source>
</evidence>
<dbReference type="PANTHER" id="PTHR45849">
    <property type="entry name" value="FACT COMPLEX SUBUNIT SSRP1"/>
    <property type="match status" value="1"/>
</dbReference>
<comment type="similarity">
    <text evidence="1">Belongs to the RTT106 family.</text>
</comment>
<keyword evidence="5" id="KW-1185">Reference proteome</keyword>